<dbReference type="InterPro" id="IPR019826">
    <property type="entry name" value="Carboxylesterase_B_AS"/>
</dbReference>
<dbReference type="Pfam" id="PF00135">
    <property type="entry name" value="COesterase"/>
    <property type="match status" value="2"/>
</dbReference>
<dbReference type="InterPro" id="IPR002018">
    <property type="entry name" value="CarbesteraseB"/>
</dbReference>
<dbReference type="PROSITE" id="PS51257">
    <property type="entry name" value="PROKAR_LIPOPROTEIN"/>
    <property type="match status" value="1"/>
</dbReference>
<dbReference type="SUPFAM" id="SSF53474">
    <property type="entry name" value="alpha/beta-Hydrolases"/>
    <property type="match status" value="1"/>
</dbReference>
<dbReference type="eggNOG" id="COG2272">
    <property type="taxonomic scope" value="Bacteria"/>
</dbReference>
<dbReference type="PROSITE" id="PS00122">
    <property type="entry name" value="CARBOXYLESTERASE_B_1"/>
    <property type="match status" value="1"/>
</dbReference>
<dbReference type="EC" id="3.1.1.-" evidence="3"/>
<dbReference type="InterPro" id="IPR050309">
    <property type="entry name" value="Type-B_Carboxylest/Lipase"/>
</dbReference>
<gene>
    <name evidence="5" type="ORF">HY29_01075</name>
</gene>
<dbReference type="EMBL" id="AWFF01000001">
    <property type="protein sequence ID" value="KCZ57348.1"/>
    <property type="molecule type" value="Genomic_DNA"/>
</dbReference>
<sequence>MAFRLAAILPLCLLAACAKSTVPAETALSQKASTLVQTDAGPVIGGVSENSAKTWLGIPYAKPPVGELRWRPTEAAEPWQMPVTALEHANWCPQLTNGLDGLFGMPKGELRGDEDCLYLDVYAPSGSSADSDLPVMFWIHGGSNIWGRAEQYDGSKLAESGQVVVVVVQYRLGPLGWFAHPALEDGIANFALLDLVQALQWTHNNIQKFGGNPDAVTLFGESAGANNVLGLLAMPKADGLYRAAIAQSGLPASAPLSLSRDGLDDRVTGAVPAARSFTNKESPKAEDLRSAPLDKIFAEYGSGLTPAVIRDGTTLPDMPLDDAVAQHQSGRGLPIIIGSNRDEAKYLLAFDPDMTKKALLLFPKAKDKAYYNALSYYMTGVWRTIGVTDFAKKLVEHDAGPIRTYRFDWDEEAKVGMSDLGQLIGAAHSMEIPFVFGHFERFLGKLDKRLFTKGNQEGRKAVSETMMSCWTEFAHNDAPGSVTGACPAWPAIEANGPRTTMIFDTPRDGGSRIETETLTISKLTTEMKADPALQNDNRACEMSQRLVQAFGLVRLEMESDLEGLCPADEL</sequence>
<feature type="domain" description="Carboxylesterase type B" evidence="4">
    <location>
        <begin position="33"/>
        <end position="354"/>
    </location>
</feature>
<organism evidence="5 6">
    <name type="scientific">Hyphomonas beringensis</name>
    <dbReference type="NCBI Taxonomy" id="1280946"/>
    <lineage>
        <taxon>Bacteria</taxon>
        <taxon>Pseudomonadati</taxon>
        <taxon>Pseudomonadota</taxon>
        <taxon>Alphaproteobacteria</taxon>
        <taxon>Hyphomonadales</taxon>
        <taxon>Hyphomonadaceae</taxon>
        <taxon>Hyphomonas</taxon>
    </lineage>
</organism>
<dbReference type="GO" id="GO:0016787">
    <property type="term" value="F:hydrolase activity"/>
    <property type="evidence" value="ECO:0007669"/>
    <property type="project" value="UniProtKB-KW"/>
</dbReference>
<dbReference type="OrthoDB" id="9775851at2"/>
<dbReference type="RefSeq" id="WP_034790106.1">
    <property type="nucleotide sequence ID" value="NZ_AWFF01000001.1"/>
</dbReference>
<evidence type="ECO:0000313" key="6">
    <source>
        <dbReference type="Proteomes" id="UP000027037"/>
    </source>
</evidence>
<dbReference type="InterPro" id="IPR029058">
    <property type="entry name" value="AB_hydrolase_fold"/>
</dbReference>
<dbReference type="PROSITE" id="PS00941">
    <property type="entry name" value="CARBOXYLESTERASE_B_2"/>
    <property type="match status" value="1"/>
</dbReference>
<dbReference type="InterPro" id="IPR019819">
    <property type="entry name" value="Carboxylesterase_B_CS"/>
</dbReference>
<feature type="chain" id="PRO_5005102997" description="Carboxylic ester hydrolase" evidence="3">
    <location>
        <begin position="25"/>
        <end position="570"/>
    </location>
</feature>
<evidence type="ECO:0000256" key="1">
    <source>
        <dbReference type="ARBA" id="ARBA00005964"/>
    </source>
</evidence>
<dbReference type="PANTHER" id="PTHR11559">
    <property type="entry name" value="CARBOXYLESTERASE"/>
    <property type="match status" value="1"/>
</dbReference>
<protein>
    <recommendedName>
        <fullName evidence="3">Carboxylic ester hydrolase</fullName>
        <ecNumber evidence="3">3.1.1.-</ecNumber>
    </recommendedName>
</protein>
<dbReference type="PATRIC" id="fig|1280946.3.peg.208"/>
<accession>A0A062UI03</accession>
<keyword evidence="3" id="KW-0732">Signal</keyword>
<dbReference type="STRING" id="1280946.HY29_01075"/>
<keyword evidence="6" id="KW-1185">Reference proteome</keyword>
<evidence type="ECO:0000259" key="4">
    <source>
        <dbReference type="Pfam" id="PF00135"/>
    </source>
</evidence>
<dbReference type="Gene3D" id="3.40.50.1820">
    <property type="entry name" value="alpha/beta hydrolase"/>
    <property type="match status" value="1"/>
</dbReference>
<dbReference type="AlphaFoldDB" id="A0A062UI03"/>
<dbReference type="ESTHER" id="9rhob-a0a062ui03">
    <property type="family name" value="Carb_B_Bacteria"/>
</dbReference>
<comment type="caution">
    <text evidence="5">The sequence shown here is derived from an EMBL/GenBank/DDBJ whole genome shotgun (WGS) entry which is preliminary data.</text>
</comment>
<evidence type="ECO:0000256" key="2">
    <source>
        <dbReference type="ARBA" id="ARBA00022801"/>
    </source>
</evidence>
<feature type="signal peptide" evidence="3">
    <location>
        <begin position="1"/>
        <end position="24"/>
    </location>
</feature>
<keyword evidence="2 3" id="KW-0378">Hydrolase</keyword>
<feature type="domain" description="Carboxylesterase type B" evidence="4">
    <location>
        <begin position="364"/>
        <end position="498"/>
    </location>
</feature>
<dbReference type="Proteomes" id="UP000027037">
    <property type="component" value="Unassembled WGS sequence"/>
</dbReference>
<evidence type="ECO:0000313" key="5">
    <source>
        <dbReference type="EMBL" id="KCZ57348.1"/>
    </source>
</evidence>
<evidence type="ECO:0000256" key="3">
    <source>
        <dbReference type="RuleBase" id="RU361235"/>
    </source>
</evidence>
<name>A0A062UI03_9PROT</name>
<reference evidence="5 6" key="1">
    <citation type="journal article" date="2014" name="Antonie Van Leeuwenhoek">
        <title>Hyphomonas beringensis sp. nov. and Hyphomonas chukchiensis sp. nov., isolated from surface seawater of the Bering Sea and Chukchi Sea.</title>
        <authorList>
            <person name="Li C."/>
            <person name="Lai Q."/>
            <person name="Li G."/>
            <person name="Dong C."/>
            <person name="Wang J."/>
            <person name="Liao Y."/>
            <person name="Shao Z."/>
        </authorList>
    </citation>
    <scope>NUCLEOTIDE SEQUENCE [LARGE SCALE GENOMIC DNA]</scope>
    <source>
        <strain evidence="5 6">25B14_1</strain>
    </source>
</reference>
<comment type="similarity">
    <text evidence="1 3">Belongs to the type-B carboxylesterase/lipase family.</text>
</comment>
<proteinExistence type="inferred from homology"/>